<name>A0A6A4PHX9_LUPAL</name>
<dbReference type="EMBL" id="WOCE01000013">
    <property type="protein sequence ID" value="KAE9600964.1"/>
    <property type="molecule type" value="Genomic_DNA"/>
</dbReference>
<organism evidence="1 2">
    <name type="scientific">Lupinus albus</name>
    <name type="common">White lupine</name>
    <name type="synonym">Lupinus termis</name>
    <dbReference type="NCBI Taxonomy" id="3870"/>
    <lineage>
        <taxon>Eukaryota</taxon>
        <taxon>Viridiplantae</taxon>
        <taxon>Streptophyta</taxon>
        <taxon>Embryophyta</taxon>
        <taxon>Tracheophyta</taxon>
        <taxon>Spermatophyta</taxon>
        <taxon>Magnoliopsida</taxon>
        <taxon>eudicotyledons</taxon>
        <taxon>Gunneridae</taxon>
        <taxon>Pentapetalae</taxon>
        <taxon>rosids</taxon>
        <taxon>fabids</taxon>
        <taxon>Fabales</taxon>
        <taxon>Fabaceae</taxon>
        <taxon>Papilionoideae</taxon>
        <taxon>50 kb inversion clade</taxon>
        <taxon>genistoids sensu lato</taxon>
        <taxon>core genistoids</taxon>
        <taxon>Genisteae</taxon>
        <taxon>Lupinus</taxon>
    </lineage>
</organism>
<comment type="caution">
    <text evidence="1">The sequence shown here is derived from an EMBL/GenBank/DDBJ whole genome shotgun (WGS) entry which is preliminary data.</text>
</comment>
<evidence type="ECO:0000313" key="2">
    <source>
        <dbReference type="Proteomes" id="UP000447434"/>
    </source>
</evidence>
<accession>A0A6A4PHX9</accession>
<evidence type="ECO:0000313" key="1">
    <source>
        <dbReference type="EMBL" id="KAE9600964.1"/>
    </source>
</evidence>
<protein>
    <submittedName>
        <fullName evidence="1">Uncharacterized protein</fullName>
    </submittedName>
</protein>
<keyword evidence="2" id="KW-1185">Reference proteome</keyword>
<gene>
    <name evidence="1" type="ORF">Lalb_Chr13g0292641</name>
</gene>
<dbReference type="OrthoDB" id="992804at2759"/>
<reference evidence="2" key="1">
    <citation type="journal article" date="2020" name="Nat. Commun.">
        <title>Genome sequence of the cluster root forming white lupin.</title>
        <authorList>
            <person name="Hufnagel B."/>
            <person name="Marques A."/>
            <person name="Soriano A."/>
            <person name="Marques L."/>
            <person name="Divol F."/>
            <person name="Doumas P."/>
            <person name="Sallet E."/>
            <person name="Mancinotti D."/>
            <person name="Carrere S."/>
            <person name="Marande W."/>
            <person name="Arribat S."/>
            <person name="Keller J."/>
            <person name="Huneau C."/>
            <person name="Blein T."/>
            <person name="Aime D."/>
            <person name="Laguerre M."/>
            <person name="Taylor J."/>
            <person name="Schubert V."/>
            <person name="Nelson M."/>
            <person name="Geu-Flores F."/>
            <person name="Crespi M."/>
            <person name="Gallardo-Guerrero K."/>
            <person name="Delaux P.-M."/>
            <person name="Salse J."/>
            <person name="Berges H."/>
            <person name="Guyot R."/>
            <person name="Gouzy J."/>
            <person name="Peret B."/>
        </authorList>
    </citation>
    <scope>NUCLEOTIDE SEQUENCE [LARGE SCALE GENOMIC DNA]</scope>
    <source>
        <strain evidence="2">cv. Amiga</strain>
    </source>
</reference>
<proteinExistence type="predicted"/>
<sequence length="64" mass="7480">MGSSQTEQDSSQFDNDQVTLLLCPEPRNHLNMIPNGSFAIVDQRFLYEKYELEFEEWEGVLDPQ</sequence>
<dbReference type="Proteomes" id="UP000447434">
    <property type="component" value="Chromosome 13"/>
</dbReference>
<dbReference type="AlphaFoldDB" id="A0A6A4PHX9"/>